<accession>A0ABN1RHV7</accession>
<dbReference type="SUPFAM" id="SSF53254">
    <property type="entry name" value="Phosphoglycerate mutase-like"/>
    <property type="match status" value="1"/>
</dbReference>
<reference evidence="3 4" key="1">
    <citation type="journal article" date="2019" name="Int. J. Syst. Evol. Microbiol.">
        <title>The Global Catalogue of Microorganisms (GCM) 10K type strain sequencing project: providing services to taxonomists for standard genome sequencing and annotation.</title>
        <authorList>
            <consortium name="The Broad Institute Genomics Platform"/>
            <consortium name="The Broad Institute Genome Sequencing Center for Infectious Disease"/>
            <person name="Wu L."/>
            <person name="Ma J."/>
        </authorList>
    </citation>
    <scope>NUCLEOTIDE SEQUENCE [LARGE SCALE GENOMIC DNA]</scope>
    <source>
        <strain evidence="3 4">JCM 10977</strain>
    </source>
</reference>
<proteinExistence type="predicted"/>
<comment type="caution">
    <text evidence="3">The sequence shown here is derived from an EMBL/GenBank/DDBJ whole genome shotgun (WGS) entry which is preliminary data.</text>
</comment>
<dbReference type="EMBL" id="BAAAHK010000018">
    <property type="protein sequence ID" value="GAA0957504.1"/>
    <property type="molecule type" value="Genomic_DNA"/>
</dbReference>
<dbReference type="RefSeq" id="WP_343980040.1">
    <property type="nucleotide sequence ID" value="NZ_BAAAHK010000018.1"/>
</dbReference>
<evidence type="ECO:0000313" key="3">
    <source>
        <dbReference type="EMBL" id="GAA0957504.1"/>
    </source>
</evidence>
<name>A0ABN1RHV7_9ACTN</name>
<dbReference type="PANTHER" id="PTHR48100">
    <property type="entry name" value="BROAD-SPECIFICITY PHOSPHATASE YOR283W-RELATED"/>
    <property type="match status" value="1"/>
</dbReference>
<evidence type="ECO:0008006" key="5">
    <source>
        <dbReference type="Google" id="ProtNLM"/>
    </source>
</evidence>
<dbReference type="InterPro" id="IPR029033">
    <property type="entry name" value="His_PPase_superfam"/>
</dbReference>
<dbReference type="Gene3D" id="3.40.50.1240">
    <property type="entry name" value="Phosphoglycerate mutase-like"/>
    <property type="match status" value="1"/>
</dbReference>
<keyword evidence="4" id="KW-1185">Reference proteome</keyword>
<evidence type="ECO:0000256" key="2">
    <source>
        <dbReference type="ARBA" id="ARBA00023235"/>
    </source>
</evidence>
<dbReference type="InterPro" id="IPR050275">
    <property type="entry name" value="PGM_Phosphatase"/>
</dbReference>
<dbReference type="Proteomes" id="UP001500542">
    <property type="component" value="Unassembled WGS sequence"/>
</dbReference>
<keyword evidence="1" id="KW-0324">Glycolysis</keyword>
<evidence type="ECO:0000256" key="1">
    <source>
        <dbReference type="ARBA" id="ARBA00023152"/>
    </source>
</evidence>
<keyword evidence="2" id="KW-0413">Isomerase</keyword>
<dbReference type="PROSITE" id="PS00175">
    <property type="entry name" value="PG_MUTASE"/>
    <property type="match status" value="1"/>
</dbReference>
<dbReference type="Pfam" id="PF00300">
    <property type="entry name" value="His_Phos_1"/>
    <property type="match status" value="1"/>
</dbReference>
<evidence type="ECO:0000313" key="4">
    <source>
        <dbReference type="Proteomes" id="UP001500542"/>
    </source>
</evidence>
<dbReference type="SMART" id="SM00855">
    <property type="entry name" value="PGAM"/>
    <property type="match status" value="1"/>
</dbReference>
<dbReference type="InterPro" id="IPR001345">
    <property type="entry name" value="PG/BPGM_mutase_AS"/>
</dbReference>
<dbReference type="CDD" id="cd07067">
    <property type="entry name" value="HP_PGM_like"/>
    <property type="match status" value="1"/>
</dbReference>
<gene>
    <name evidence="3" type="ORF">GCM10009554_68410</name>
</gene>
<organism evidence="3 4">
    <name type="scientific">Kribbella koreensis</name>
    <dbReference type="NCBI Taxonomy" id="57909"/>
    <lineage>
        <taxon>Bacteria</taxon>
        <taxon>Bacillati</taxon>
        <taxon>Actinomycetota</taxon>
        <taxon>Actinomycetes</taxon>
        <taxon>Propionibacteriales</taxon>
        <taxon>Kribbellaceae</taxon>
        <taxon>Kribbella</taxon>
    </lineage>
</organism>
<dbReference type="PANTHER" id="PTHR48100:SF1">
    <property type="entry name" value="HISTIDINE PHOSPHATASE FAMILY PROTEIN-RELATED"/>
    <property type="match status" value="1"/>
</dbReference>
<dbReference type="InterPro" id="IPR013078">
    <property type="entry name" value="His_Pase_superF_clade-1"/>
</dbReference>
<sequence length="199" mass="20593">MGVAPTTVQLIVVRHGQSTWNADGRWAGQADPPLTQLGRQQAAELVRRCRDAGVGAVGCSDLSRARETAAIVAKTLGLAEPTELPDLRERWSRTLTGLTGAEIESAFPGALAAWRNGTSTALPGDSEPFDLLADRVQRGLKSAAALAPVVLVVAHAGVLRAVAALTATATAGQLLNTDGRRIAVAGDQLKDDGPAFGSQ</sequence>
<protein>
    <recommendedName>
        <fullName evidence="5">Phosphoglycerate mutase</fullName>
    </recommendedName>
</protein>